<gene>
    <name evidence="1" type="ORF">MGN01_36330</name>
</gene>
<proteinExistence type="predicted"/>
<keyword evidence="2" id="KW-1185">Reference proteome</keyword>
<dbReference type="AlphaFoldDB" id="A0A512JPB5"/>
<reference evidence="1 2" key="1">
    <citation type="submission" date="2019-07" db="EMBL/GenBank/DDBJ databases">
        <title>Whole genome shotgun sequence of Methylobacterium gnaphalii NBRC 107716.</title>
        <authorList>
            <person name="Hosoyama A."/>
            <person name="Uohara A."/>
            <person name="Ohji S."/>
            <person name="Ichikawa N."/>
        </authorList>
    </citation>
    <scope>NUCLEOTIDE SEQUENCE [LARGE SCALE GENOMIC DNA]</scope>
    <source>
        <strain evidence="1 2">NBRC 107716</strain>
    </source>
</reference>
<sequence>MTRDADLGARVRMLCGAFHAEAVTLSAALLDAIEAAHGVLQPVADHRSPAGIAAAVAFQILADAIADAKPPEPVKL</sequence>
<evidence type="ECO:0000313" key="1">
    <source>
        <dbReference type="EMBL" id="GEP11788.1"/>
    </source>
</evidence>
<dbReference type="Proteomes" id="UP000321750">
    <property type="component" value="Unassembled WGS sequence"/>
</dbReference>
<dbReference type="RefSeq" id="WP_147048200.1">
    <property type="nucleotide sequence ID" value="NZ_BJZV01000023.1"/>
</dbReference>
<protein>
    <submittedName>
        <fullName evidence="1">Uncharacterized protein</fullName>
    </submittedName>
</protein>
<accession>A0A512JPB5</accession>
<organism evidence="1 2">
    <name type="scientific">Methylobacterium gnaphalii</name>
    <dbReference type="NCBI Taxonomy" id="1010610"/>
    <lineage>
        <taxon>Bacteria</taxon>
        <taxon>Pseudomonadati</taxon>
        <taxon>Pseudomonadota</taxon>
        <taxon>Alphaproteobacteria</taxon>
        <taxon>Hyphomicrobiales</taxon>
        <taxon>Methylobacteriaceae</taxon>
        <taxon>Methylobacterium</taxon>
    </lineage>
</organism>
<name>A0A512JPB5_9HYPH</name>
<dbReference type="EMBL" id="BJZV01000023">
    <property type="protein sequence ID" value="GEP11788.1"/>
    <property type="molecule type" value="Genomic_DNA"/>
</dbReference>
<comment type="caution">
    <text evidence="1">The sequence shown here is derived from an EMBL/GenBank/DDBJ whole genome shotgun (WGS) entry which is preliminary data.</text>
</comment>
<evidence type="ECO:0000313" key="2">
    <source>
        <dbReference type="Proteomes" id="UP000321750"/>
    </source>
</evidence>